<dbReference type="OrthoDB" id="5188303at2"/>
<dbReference type="AlphaFoldDB" id="A0A3M0HQX2"/>
<protein>
    <recommendedName>
        <fullName evidence="1">SseB protein N-terminal domain-containing protein</fullName>
    </recommendedName>
</protein>
<name>A0A3M0HQX2_9ACTN</name>
<reference evidence="2 3" key="1">
    <citation type="submission" date="2017-11" db="EMBL/GenBank/DDBJ databases">
        <title>Draft genome of actinobacteria isolated from guarana (Paullinia cupana (Mart.) Ducke.</title>
        <authorList>
            <person name="Siqueira K.A."/>
            <person name="Liotti R.G."/>
            <person name="Mendes T.A.O."/>
            <person name="Soares M.A."/>
        </authorList>
    </citation>
    <scope>NUCLEOTIDE SEQUENCE [LARGE SCALE GENOMIC DNA]</scope>
    <source>
        <strain evidence="2 3">193</strain>
    </source>
</reference>
<organism evidence="2 3">
    <name type="scientific">Streptomyces shenzhenensis</name>
    <dbReference type="NCBI Taxonomy" id="943815"/>
    <lineage>
        <taxon>Bacteria</taxon>
        <taxon>Bacillati</taxon>
        <taxon>Actinomycetota</taxon>
        <taxon>Actinomycetes</taxon>
        <taxon>Kitasatosporales</taxon>
        <taxon>Streptomycetaceae</taxon>
        <taxon>Streptomyces</taxon>
    </lineage>
</organism>
<gene>
    <name evidence="2" type="ORF">CTZ28_45600</name>
</gene>
<comment type="caution">
    <text evidence="2">The sequence shown here is derived from an EMBL/GenBank/DDBJ whole genome shotgun (WGS) entry which is preliminary data.</text>
</comment>
<dbReference type="Pfam" id="PF07179">
    <property type="entry name" value="SseB"/>
    <property type="match status" value="1"/>
</dbReference>
<dbReference type="EMBL" id="PENI01000068">
    <property type="protein sequence ID" value="RMB79437.1"/>
    <property type="molecule type" value="Genomic_DNA"/>
</dbReference>
<dbReference type="RefSeq" id="WP_121895897.1">
    <property type="nucleotide sequence ID" value="NZ_PENI01000068.1"/>
</dbReference>
<keyword evidence="3" id="KW-1185">Reference proteome</keyword>
<proteinExistence type="predicted"/>
<dbReference type="InterPro" id="IPR009839">
    <property type="entry name" value="SseB_N"/>
</dbReference>
<evidence type="ECO:0000259" key="1">
    <source>
        <dbReference type="Pfam" id="PF07179"/>
    </source>
</evidence>
<feature type="domain" description="SseB protein N-terminal" evidence="1">
    <location>
        <begin position="22"/>
        <end position="147"/>
    </location>
</feature>
<sequence>MECKNIPDPGFAGDDGSADPRLAASLAAWSANPSEAAETQLLALLADARLLVPIVAVLGESEPAADGLKREKTSDMAVATLELPDGRRGLPAFTGLEALHRWRADARPAPVPACKAVEAAWSAQAETVLIDLSGPVFYELSGAALRAVAERRACLPPLRDPEVAAALCAVLARHPAVRRAYLLPDGGDADARLVVVPVSGVLSSGVPVSGVAEEGVAGAVYELAADLAADPLLRIRVDHGLNVVVVPGYVSESAPPLYSRD</sequence>
<dbReference type="Proteomes" id="UP000270471">
    <property type="component" value="Unassembled WGS sequence"/>
</dbReference>
<evidence type="ECO:0000313" key="3">
    <source>
        <dbReference type="Proteomes" id="UP000270471"/>
    </source>
</evidence>
<evidence type="ECO:0000313" key="2">
    <source>
        <dbReference type="EMBL" id="RMB79437.1"/>
    </source>
</evidence>
<accession>A0A3M0HQX2</accession>